<comment type="similarity">
    <text evidence="1">Belongs to the UPF0415 family.</text>
</comment>
<name>A0AAE1K0L8_PETCI</name>
<dbReference type="AlphaFoldDB" id="A0AAE1K0L8"/>
<feature type="domain" description="DUF1308" evidence="3">
    <location>
        <begin position="318"/>
        <end position="477"/>
    </location>
</feature>
<dbReference type="PANTHER" id="PTHR13379:SF0">
    <property type="entry name" value="UPF0415 PROTEIN C7ORF25"/>
    <property type="match status" value="1"/>
</dbReference>
<dbReference type="Proteomes" id="UP001286313">
    <property type="component" value="Unassembled WGS sequence"/>
</dbReference>
<dbReference type="InterPro" id="IPR010733">
    <property type="entry name" value="DUF1308"/>
</dbReference>
<protein>
    <recommendedName>
        <fullName evidence="7">DUF1308 domain-containing protein</fullName>
    </recommendedName>
</protein>
<proteinExistence type="inferred from homology"/>
<feature type="region of interest" description="Disordered" evidence="2">
    <location>
        <begin position="202"/>
        <end position="237"/>
    </location>
</feature>
<comment type="caution">
    <text evidence="5">The sequence shown here is derived from an EMBL/GenBank/DDBJ whole genome shotgun (WGS) entry which is preliminary data.</text>
</comment>
<evidence type="ECO:0000256" key="1">
    <source>
        <dbReference type="ARBA" id="ARBA00006588"/>
    </source>
</evidence>
<evidence type="ECO:0000313" key="5">
    <source>
        <dbReference type="EMBL" id="KAK3861487.1"/>
    </source>
</evidence>
<feature type="domain" description="DUF5614" evidence="4">
    <location>
        <begin position="14"/>
        <end position="214"/>
    </location>
</feature>
<accession>A0AAE1K0L8</accession>
<dbReference type="PANTHER" id="PTHR13379">
    <property type="entry name" value="UNCHARACTERIZED DUF1308"/>
    <property type="match status" value="1"/>
</dbReference>
<sequence>MDTKGKVEELALLKVAEAQTLIDITEGLEKNHVKGAHKLKKRIKAEIRFLGKGLQKESELKLDHVLCSNLGQLGAMLEVATTVPNVTGILQPFSISGYEKIVVDVVADSGKQWIKVIMRNPKALHLLYISGGRNGTKPLDEVADDFLICADQHLVFYSAPKVVFWFSSGVSEGLASALEERGVQVIGQRILDHLLGLPDLPLYGSDSEEDEEEEEEEDCDSCSSNQGDEDFQDEKSLHKEKNGKLAIHCEGSNESGYIISPPSSPDDDGEVTKCQFSTTQVPLTDHSLHSDCHQQKCTSQNENSVEVSTGKEEIVRKLNLDVTAMIAYVSSTANGGANFVFKEKLLSEQAKWERKYPVKETLEAYFKGRELMACQEAVDHFMTIIGNIGGPEEQARAKDLVARLTVVPGSDFLKNKVHLGGKVRELARMVFGTGHVHRAITVSSNGNFVRSAAQQGVNLAVLFHQARALTEIRECTASSL</sequence>
<evidence type="ECO:0000256" key="2">
    <source>
        <dbReference type="SAM" id="MobiDB-lite"/>
    </source>
</evidence>
<gene>
    <name evidence="5" type="ORF">Pcinc_032559</name>
</gene>
<dbReference type="Pfam" id="PF18474">
    <property type="entry name" value="DUF5614"/>
    <property type="match status" value="1"/>
</dbReference>
<keyword evidence="6" id="KW-1185">Reference proteome</keyword>
<evidence type="ECO:0008006" key="7">
    <source>
        <dbReference type="Google" id="ProtNLM"/>
    </source>
</evidence>
<evidence type="ECO:0000313" key="6">
    <source>
        <dbReference type="Proteomes" id="UP001286313"/>
    </source>
</evidence>
<dbReference type="InterPro" id="IPR041076">
    <property type="entry name" value="DUF5614"/>
</dbReference>
<evidence type="ECO:0000259" key="4">
    <source>
        <dbReference type="Pfam" id="PF18474"/>
    </source>
</evidence>
<reference evidence="5" key="1">
    <citation type="submission" date="2023-10" db="EMBL/GenBank/DDBJ databases">
        <title>Genome assemblies of two species of porcelain crab, Petrolisthes cinctipes and Petrolisthes manimaculis (Anomura: Porcellanidae).</title>
        <authorList>
            <person name="Angst P."/>
        </authorList>
    </citation>
    <scope>NUCLEOTIDE SEQUENCE</scope>
    <source>
        <strain evidence="5">PB745_01</strain>
        <tissue evidence="5">Gill</tissue>
    </source>
</reference>
<organism evidence="5 6">
    <name type="scientific">Petrolisthes cinctipes</name>
    <name type="common">Flat porcelain crab</name>
    <dbReference type="NCBI Taxonomy" id="88211"/>
    <lineage>
        <taxon>Eukaryota</taxon>
        <taxon>Metazoa</taxon>
        <taxon>Ecdysozoa</taxon>
        <taxon>Arthropoda</taxon>
        <taxon>Crustacea</taxon>
        <taxon>Multicrustacea</taxon>
        <taxon>Malacostraca</taxon>
        <taxon>Eumalacostraca</taxon>
        <taxon>Eucarida</taxon>
        <taxon>Decapoda</taxon>
        <taxon>Pleocyemata</taxon>
        <taxon>Anomura</taxon>
        <taxon>Galatheoidea</taxon>
        <taxon>Porcellanidae</taxon>
        <taxon>Petrolisthes</taxon>
    </lineage>
</organism>
<evidence type="ECO:0000259" key="3">
    <source>
        <dbReference type="Pfam" id="PF07000"/>
    </source>
</evidence>
<dbReference type="Pfam" id="PF07000">
    <property type="entry name" value="DUF1308"/>
    <property type="match status" value="1"/>
</dbReference>
<feature type="compositionally biased region" description="Acidic residues" evidence="2">
    <location>
        <begin position="206"/>
        <end position="220"/>
    </location>
</feature>
<dbReference type="EMBL" id="JAWQEG010004481">
    <property type="protein sequence ID" value="KAK3861487.1"/>
    <property type="molecule type" value="Genomic_DNA"/>
</dbReference>